<dbReference type="Pfam" id="PF14420">
    <property type="entry name" value="Clr5"/>
    <property type="match status" value="1"/>
</dbReference>
<evidence type="ECO:0000313" key="3">
    <source>
        <dbReference type="Proteomes" id="UP000235672"/>
    </source>
</evidence>
<dbReference type="Proteomes" id="UP000235672">
    <property type="component" value="Unassembled WGS sequence"/>
</dbReference>
<dbReference type="OrthoDB" id="5986190at2759"/>
<dbReference type="PANTHER" id="PTHR38788:SF3">
    <property type="entry name" value="CLR5 DOMAIN-CONTAINING PROTEIN"/>
    <property type="match status" value="1"/>
</dbReference>
<keyword evidence="3" id="KW-1185">Reference proteome</keyword>
<name>A0A2J6Q9G0_9HELO</name>
<evidence type="ECO:0000313" key="2">
    <source>
        <dbReference type="EMBL" id="PMD22901.1"/>
    </source>
</evidence>
<dbReference type="PANTHER" id="PTHR38788">
    <property type="entry name" value="CLR5 DOMAIN-CONTAINING PROTEIN"/>
    <property type="match status" value="1"/>
</dbReference>
<reference evidence="2 3" key="1">
    <citation type="submission" date="2016-05" db="EMBL/GenBank/DDBJ databases">
        <title>A degradative enzymes factory behind the ericoid mycorrhizal symbiosis.</title>
        <authorList>
            <consortium name="DOE Joint Genome Institute"/>
            <person name="Martino E."/>
            <person name="Morin E."/>
            <person name="Grelet G."/>
            <person name="Kuo A."/>
            <person name="Kohler A."/>
            <person name="Daghino S."/>
            <person name="Barry K."/>
            <person name="Choi C."/>
            <person name="Cichocki N."/>
            <person name="Clum A."/>
            <person name="Copeland A."/>
            <person name="Hainaut M."/>
            <person name="Haridas S."/>
            <person name="Labutti K."/>
            <person name="Lindquist E."/>
            <person name="Lipzen A."/>
            <person name="Khouja H.-R."/>
            <person name="Murat C."/>
            <person name="Ohm R."/>
            <person name="Olson A."/>
            <person name="Spatafora J."/>
            <person name="Veneault-Fourrey C."/>
            <person name="Henrissat B."/>
            <person name="Grigoriev I."/>
            <person name="Martin F."/>
            <person name="Perotto S."/>
        </authorList>
    </citation>
    <scope>NUCLEOTIDE SEQUENCE [LARGE SCALE GENOMIC DNA]</scope>
    <source>
        <strain evidence="2 3">UAMH 7357</strain>
    </source>
</reference>
<sequence>MLGFKGVSILPMSSKLSTKERNDQIWETHKHRIRNVYMEKDHTLKQTMKIIQETHRFKASERKWKDKLKEWKFEKNITATDMKVLVAKCGKRKRDEGKDTTFFHMGMEIPSEKLENFKKRKSTQTIEVVSPTAGTPANFTYCTPGPQTPFLPLDIGTDSALDEKLAEIERFDHPAITEAPWTREPSTPDTFRESIKISQGESPTFLPPPSDQSGERRLLIENVPSNSILWDCPGRGLHTIDEESVFGADDDVLAPLVLPDLIQQHIIGARIDAENCRVKSAAVKYLGTAILIIERKCCSQDTLLAYLSEFLDILEAGPGAFVSILQQPSFKPVFRATERSDVFTLYHEVLTLLRTKYQPTTQVVARACVLLADLETLYPEISHHADILYGVAIQAYEELGEFDHLFQCQLLQANVLIDLNRTSEAYELLARASSKYLRDHLDSWVDKKPSNTTYKLESLFPASPGVQPSIFRIKYILSQHMRSKSKSGDRANLYISMLHEVASLGGILGGTRSIEASRGEVGLHLETLDPLWFEIFRKLSQLDDNTFGLLKAFTYIQRSNYLSDGVNSGPKVVNDVVNAIFMAYRYLSVGGHLRAGMQAQFVQHIDGLRLREMNLPRIYLVDMMDIFSLAGMSRDPSEVFSPPLSASSELQCVGKQATNDIDAVVDCAVPSRKHGVRYNDSSRKGLCFLD</sequence>
<proteinExistence type="predicted"/>
<evidence type="ECO:0000259" key="1">
    <source>
        <dbReference type="Pfam" id="PF14420"/>
    </source>
</evidence>
<gene>
    <name evidence="2" type="ORF">NA56DRAFT_78293</name>
</gene>
<dbReference type="EMBL" id="KZ613476">
    <property type="protein sequence ID" value="PMD22901.1"/>
    <property type="molecule type" value="Genomic_DNA"/>
</dbReference>
<organism evidence="2 3">
    <name type="scientific">Hyaloscypha hepaticicola</name>
    <dbReference type="NCBI Taxonomy" id="2082293"/>
    <lineage>
        <taxon>Eukaryota</taxon>
        <taxon>Fungi</taxon>
        <taxon>Dikarya</taxon>
        <taxon>Ascomycota</taxon>
        <taxon>Pezizomycotina</taxon>
        <taxon>Leotiomycetes</taxon>
        <taxon>Helotiales</taxon>
        <taxon>Hyaloscyphaceae</taxon>
        <taxon>Hyaloscypha</taxon>
    </lineage>
</organism>
<dbReference type="InterPro" id="IPR025676">
    <property type="entry name" value="Clr5_dom"/>
</dbReference>
<feature type="domain" description="Clr5" evidence="1">
    <location>
        <begin position="23"/>
        <end position="75"/>
    </location>
</feature>
<protein>
    <recommendedName>
        <fullName evidence="1">Clr5 domain-containing protein</fullName>
    </recommendedName>
</protein>
<accession>A0A2J6Q9G0</accession>
<dbReference type="AlphaFoldDB" id="A0A2J6Q9G0"/>